<sequence length="262" mass="28360">MLTRILTGVIGAPIAIAIIYKGGLLLYVIGGIMVLIGAYEYYKVVGEVYNPIKNVAMLGIAIYLIGLNYFENRYISFIGIFLVILLIIKVLTYPKYNLADIGVTLTGVIYIGEIFSLVLLIRDMPNGFFWVCLIFVSAWGSDTSAYFAGRALGKHKLAPVLSPKKTIEGAIGGVIGAGILDAIFCGIMSFLGYWTFSLGWTVLIGCVCAILSQIGDLAASSIKREMGIKDFGTLFPGHGGVLDRFDSILLIVPFVYTIVSTL</sequence>
<accession>A0ACC8XEH7</accession>
<keyword evidence="2" id="KW-1185">Reference proteome</keyword>
<name>A0ACC8XEH7_9FIRM</name>
<evidence type="ECO:0000313" key="1">
    <source>
        <dbReference type="EMBL" id="ONI41396.1"/>
    </source>
</evidence>
<protein>
    <submittedName>
        <fullName evidence="1">Uncharacterized protein</fullName>
    </submittedName>
</protein>
<evidence type="ECO:0000313" key="2">
    <source>
        <dbReference type="Proteomes" id="UP000188637"/>
    </source>
</evidence>
<dbReference type="EMBL" id="LJHD01000220">
    <property type="protein sequence ID" value="ONI41396.1"/>
    <property type="molecule type" value="Genomic_DNA"/>
</dbReference>
<proteinExistence type="predicted"/>
<organism evidence="1 2">
    <name type="scientific">Candidatus Epulonipiscium fishelsonii</name>
    <dbReference type="NCBI Taxonomy" id="77094"/>
    <lineage>
        <taxon>Bacteria</taxon>
        <taxon>Bacillati</taxon>
        <taxon>Bacillota</taxon>
        <taxon>Clostridia</taxon>
        <taxon>Lachnospirales</taxon>
        <taxon>Lachnospiraceae</taxon>
        <taxon>Candidatus Epulonipiscium</taxon>
    </lineage>
</organism>
<gene>
    <name evidence="1" type="ORF">AN640_08060</name>
</gene>
<comment type="caution">
    <text evidence="1">The sequence shown here is derived from an EMBL/GenBank/DDBJ whole genome shotgun (WGS) entry which is preliminary data.</text>
</comment>
<dbReference type="Proteomes" id="UP000188637">
    <property type="component" value="Unassembled WGS sequence"/>
</dbReference>
<reference evidence="1" key="1">
    <citation type="submission" date="2016-08" db="EMBL/GenBank/DDBJ databases">
        <authorList>
            <person name="Ngugi D.K."/>
            <person name="Miyake S."/>
            <person name="Stingl U."/>
        </authorList>
    </citation>
    <scope>NUCLEOTIDE SEQUENCE</scope>
    <source>
        <strain evidence="1">SCG-D08WGA-EpuloA1</strain>
    </source>
</reference>